<keyword evidence="5 12" id="KW-0812">Transmembrane</keyword>
<dbReference type="RefSeq" id="XP_060049489.1">
    <property type="nucleotide sequence ID" value="XM_060193506.1"/>
</dbReference>
<feature type="transmembrane region" description="Helical" evidence="13">
    <location>
        <begin position="6"/>
        <end position="30"/>
    </location>
</feature>
<dbReference type="Pfam" id="PF05296">
    <property type="entry name" value="TAS2R"/>
    <property type="match status" value="1"/>
</dbReference>
<evidence type="ECO:0000256" key="8">
    <source>
        <dbReference type="ARBA" id="ARBA00023136"/>
    </source>
</evidence>
<dbReference type="Gene3D" id="1.20.1070.10">
    <property type="entry name" value="Rhodopsin 7-helix transmembrane proteins"/>
    <property type="match status" value="1"/>
</dbReference>
<keyword evidence="6 13" id="KW-1133">Transmembrane helix</keyword>
<keyword evidence="3 12" id="KW-0919">Taste</keyword>
<comment type="similarity">
    <text evidence="2 11">Belongs to the G-protein coupled receptor T2R family.</text>
</comment>
<evidence type="ECO:0000256" key="14">
    <source>
        <dbReference type="SAM" id="SignalP"/>
    </source>
</evidence>
<evidence type="ECO:0000256" key="1">
    <source>
        <dbReference type="ARBA" id="ARBA00004141"/>
    </source>
</evidence>
<name>A0ABM3XKY9_ERIEU</name>
<evidence type="ECO:0000256" key="12">
    <source>
        <dbReference type="RuleBase" id="RU004424"/>
    </source>
</evidence>
<feature type="transmembrane region" description="Helical" evidence="13">
    <location>
        <begin position="215"/>
        <end position="232"/>
    </location>
</feature>
<feature type="transmembrane region" description="Helical" evidence="13">
    <location>
        <begin position="244"/>
        <end position="265"/>
    </location>
</feature>
<keyword evidence="7 12" id="KW-0297">G-protein coupled receptor</keyword>
<proteinExistence type="inferred from homology"/>
<keyword evidence="4 12" id="KW-0716">Sensory transduction</keyword>
<evidence type="ECO:0000256" key="5">
    <source>
        <dbReference type="ARBA" id="ARBA00022692"/>
    </source>
</evidence>
<gene>
    <name evidence="16" type="primary">LOC103107088</name>
</gene>
<evidence type="ECO:0000256" key="7">
    <source>
        <dbReference type="ARBA" id="ARBA00023040"/>
    </source>
</evidence>
<dbReference type="SUPFAM" id="SSF81321">
    <property type="entry name" value="Family A G protein-coupled receptor-like"/>
    <property type="match status" value="1"/>
</dbReference>
<reference evidence="16" key="1">
    <citation type="submission" date="2025-08" db="UniProtKB">
        <authorList>
            <consortium name="RefSeq"/>
        </authorList>
    </citation>
    <scope>IDENTIFICATION</scope>
</reference>
<keyword evidence="9 12" id="KW-0675">Receptor</keyword>
<dbReference type="PANTHER" id="PTHR11394:SF27">
    <property type="entry name" value="TASTE RECEPTOR TYPE 2 MEMBER 20"/>
    <property type="match status" value="1"/>
</dbReference>
<evidence type="ECO:0000256" key="10">
    <source>
        <dbReference type="ARBA" id="ARBA00023224"/>
    </source>
</evidence>
<dbReference type="InterPro" id="IPR007960">
    <property type="entry name" value="TAS2R"/>
</dbReference>
<evidence type="ECO:0000256" key="3">
    <source>
        <dbReference type="ARBA" id="ARBA00022480"/>
    </source>
</evidence>
<evidence type="ECO:0000256" key="4">
    <source>
        <dbReference type="ARBA" id="ARBA00022606"/>
    </source>
</evidence>
<feature type="transmembrane region" description="Helical" evidence="13">
    <location>
        <begin position="159"/>
        <end position="184"/>
    </location>
</feature>
<feature type="transmembrane region" description="Helical" evidence="13">
    <location>
        <begin position="42"/>
        <end position="66"/>
    </location>
</feature>
<evidence type="ECO:0000256" key="2">
    <source>
        <dbReference type="ARBA" id="ARBA00007376"/>
    </source>
</evidence>
<keyword evidence="8 12" id="KW-0472">Membrane</keyword>
<dbReference type="Proteomes" id="UP001652624">
    <property type="component" value="Chromosome 7"/>
</dbReference>
<sequence length="289" mass="33515">MTSLLNILSILLITEFVGGNVANGFIVLVNCIDLLKRHKLSAVDWILMALVLSRTGLLWIILMNWYAKVRIFAHFVWITTHHFSTWLATCLSIFYLLKIANFSSFLFLYLKWRVKSVILTILLGSLVFLVSYLAVVKRVMTNKVNMTWNFKSWGFPQVWNMSAFTLGSFISLVMSLISFVLLTFSMWKHLRKMQCSGNGAQNSSYKVHIRALQTVFSYILPLTAYILALMISVWNSNSLSNKPVILFCQTLGVLYPSIHSVFLIWGNKKLKEAFLWFLWQLMCWLRERE</sequence>
<evidence type="ECO:0000256" key="6">
    <source>
        <dbReference type="ARBA" id="ARBA00022989"/>
    </source>
</evidence>
<feature type="signal peptide" evidence="14">
    <location>
        <begin position="1"/>
        <end position="19"/>
    </location>
</feature>
<evidence type="ECO:0000256" key="9">
    <source>
        <dbReference type="ARBA" id="ARBA00023170"/>
    </source>
</evidence>
<comment type="subcellular location">
    <subcellularLocation>
        <location evidence="1 12">Membrane</location>
        <topology evidence="1 12">Multi-pass membrane protein</topology>
    </subcellularLocation>
</comment>
<evidence type="ECO:0000256" key="13">
    <source>
        <dbReference type="SAM" id="Phobius"/>
    </source>
</evidence>
<dbReference type="CDD" id="cd15027">
    <property type="entry name" value="7tm_TAS2R43-like"/>
    <property type="match status" value="1"/>
</dbReference>
<keyword evidence="10 12" id="KW-0807">Transducer</keyword>
<keyword evidence="15" id="KW-1185">Reference proteome</keyword>
<dbReference type="GeneID" id="103107088"/>
<evidence type="ECO:0000313" key="16">
    <source>
        <dbReference type="RefSeq" id="XP_060049489.1"/>
    </source>
</evidence>
<keyword evidence="14" id="KW-0732">Signal</keyword>
<feature type="transmembrane region" description="Helical" evidence="13">
    <location>
        <begin position="86"/>
        <end position="110"/>
    </location>
</feature>
<protein>
    <recommendedName>
        <fullName evidence="12">Taste receptor type 2</fullName>
    </recommendedName>
</protein>
<evidence type="ECO:0000256" key="11">
    <source>
        <dbReference type="RuleBase" id="RU004423"/>
    </source>
</evidence>
<feature type="chain" id="PRO_5046962423" description="Taste receptor type 2" evidence="14">
    <location>
        <begin position="20"/>
        <end position="289"/>
    </location>
</feature>
<organism evidence="15 16">
    <name type="scientific">Erinaceus europaeus</name>
    <name type="common">Western European hedgehog</name>
    <dbReference type="NCBI Taxonomy" id="9365"/>
    <lineage>
        <taxon>Eukaryota</taxon>
        <taxon>Metazoa</taxon>
        <taxon>Chordata</taxon>
        <taxon>Craniata</taxon>
        <taxon>Vertebrata</taxon>
        <taxon>Euteleostomi</taxon>
        <taxon>Mammalia</taxon>
        <taxon>Eutheria</taxon>
        <taxon>Laurasiatheria</taxon>
        <taxon>Eulipotyphla</taxon>
        <taxon>Erinaceidae</taxon>
        <taxon>Erinaceinae</taxon>
        <taxon>Erinaceus</taxon>
    </lineage>
</organism>
<evidence type="ECO:0000313" key="15">
    <source>
        <dbReference type="Proteomes" id="UP001652624"/>
    </source>
</evidence>
<dbReference type="PANTHER" id="PTHR11394">
    <property type="entry name" value="TASTE RECEPTOR TYPE 2"/>
    <property type="match status" value="1"/>
</dbReference>
<accession>A0ABM3XKY9</accession>
<feature type="transmembrane region" description="Helical" evidence="13">
    <location>
        <begin position="117"/>
        <end position="139"/>
    </location>
</feature>